<dbReference type="EMBL" id="AQGU01000027">
    <property type="protein sequence ID" value="MBE0360785.1"/>
    <property type="molecule type" value="Genomic_DNA"/>
</dbReference>
<dbReference type="RefSeq" id="WP_193156336.1">
    <property type="nucleotide sequence ID" value="NZ_AQGU01000027.1"/>
</dbReference>
<dbReference type="Proteomes" id="UP000648482">
    <property type="component" value="Unassembled WGS sequence"/>
</dbReference>
<accession>A0ABR9E2G2</accession>
<comment type="caution">
    <text evidence="1">The sequence shown here is derived from an EMBL/GenBank/DDBJ whole genome shotgun (WGS) entry which is preliminary data.</text>
</comment>
<protein>
    <submittedName>
        <fullName evidence="1">Uncharacterized protein</fullName>
    </submittedName>
</protein>
<evidence type="ECO:0000313" key="1">
    <source>
        <dbReference type="EMBL" id="MBE0360785.1"/>
    </source>
</evidence>
<name>A0ABR9E2G2_9GAMM</name>
<keyword evidence="2" id="KW-1185">Reference proteome</keyword>
<proteinExistence type="predicted"/>
<gene>
    <name evidence="1" type="ORF">PALI_a2836</name>
</gene>
<evidence type="ECO:0000313" key="2">
    <source>
        <dbReference type="Proteomes" id="UP000648482"/>
    </source>
</evidence>
<sequence length="283" mass="32007">MDDSTLDRIAEFICGNGENHPEYRSSSKITSFFERSGLPQFVHDGSTRQWWVHEKLKECNREQLAVVLKRLSSPKEYKGDRDKIKSALVMLNEILYVEGFKIKLEGLEPKFEKCDINFSDENGKTSSLFPMPAPDFMALGLESEVGKILVERWEEAQRCVDSKAHLSAIIIMGSMLEGLLLGVLQRNPGKANQCTTAPKDSKSGKVKNFAHWKLAEMIDVAHNVGWLGMDVRQFSHALRGFRNLIHPYEQMASKMYPDADTCNISWLVVQAAVNDLARALEND</sequence>
<organism evidence="1 2">
    <name type="scientific">Pseudoalteromonas aliena SW19</name>
    <dbReference type="NCBI Taxonomy" id="1314866"/>
    <lineage>
        <taxon>Bacteria</taxon>
        <taxon>Pseudomonadati</taxon>
        <taxon>Pseudomonadota</taxon>
        <taxon>Gammaproteobacteria</taxon>
        <taxon>Alteromonadales</taxon>
        <taxon>Pseudoalteromonadaceae</taxon>
        <taxon>Pseudoalteromonas</taxon>
    </lineage>
</organism>
<reference evidence="1 2" key="1">
    <citation type="submission" date="2015-06" db="EMBL/GenBank/DDBJ databases">
        <title>Genome sequence of Pseudoalteromonas aliena.</title>
        <authorList>
            <person name="Xie B.-B."/>
            <person name="Rong J.-C."/>
            <person name="Qin Q.-L."/>
            <person name="Zhang Y.-Z."/>
        </authorList>
    </citation>
    <scope>NUCLEOTIDE SEQUENCE [LARGE SCALE GENOMIC DNA]</scope>
    <source>
        <strain evidence="1 2">SW19</strain>
    </source>
</reference>